<feature type="domain" description="Disease resistance protein winged helix" evidence="10">
    <location>
        <begin position="426"/>
        <end position="499"/>
    </location>
</feature>
<keyword evidence="7" id="KW-0732">Signal</keyword>
<feature type="domain" description="NB-ARC" evidence="8">
    <location>
        <begin position="171"/>
        <end position="342"/>
    </location>
</feature>
<evidence type="ECO:0000259" key="10">
    <source>
        <dbReference type="Pfam" id="PF23559"/>
    </source>
</evidence>
<evidence type="ECO:0000313" key="12">
    <source>
        <dbReference type="EMBL" id="RCV42210.1"/>
    </source>
</evidence>
<dbReference type="InterPro" id="IPR002182">
    <property type="entry name" value="NB-ARC"/>
</dbReference>
<feature type="chain" id="PRO_5016917469" description="NB-ARC domain-containing protein" evidence="7">
    <location>
        <begin position="19"/>
        <end position="934"/>
    </location>
</feature>
<evidence type="ECO:0000259" key="9">
    <source>
        <dbReference type="Pfam" id="PF18052"/>
    </source>
</evidence>
<dbReference type="PRINTS" id="PR00364">
    <property type="entry name" value="DISEASERSIST"/>
</dbReference>
<dbReference type="OrthoDB" id="778770at2759"/>
<dbReference type="SUPFAM" id="SSF52058">
    <property type="entry name" value="L domain-like"/>
    <property type="match status" value="1"/>
</dbReference>
<gene>
    <name evidence="12" type="ORF">SETIT_9G198200v2</name>
</gene>
<dbReference type="InterPro" id="IPR027417">
    <property type="entry name" value="P-loop_NTPase"/>
</dbReference>
<dbReference type="Pfam" id="PF23559">
    <property type="entry name" value="WHD_DRP"/>
    <property type="match status" value="1"/>
</dbReference>
<organism evidence="12">
    <name type="scientific">Setaria italica</name>
    <name type="common">Foxtail millet</name>
    <name type="synonym">Panicum italicum</name>
    <dbReference type="NCBI Taxonomy" id="4555"/>
    <lineage>
        <taxon>Eukaryota</taxon>
        <taxon>Viridiplantae</taxon>
        <taxon>Streptophyta</taxon>
        <taxon>Embryophyta</taxon>
        <taxon>Tracheophyta</taxon>
        <taxon>Spermatophyta</taxon>
        <taxon>Magnoliopsida</taxon>
        <taxon>Liliopsida</taxon>
        <taxon>Poales</taxon>
        <taxon>Poaceae</taxon>
        <taxon>PACMAD clade</taxon>
        <taxon>Panicoideae</taxon>
        <taxon>Panicodae</taxon>
        <taxon>Paniceae</taxon>
        <taxon>Cenchrinae</taxon>
        <taxon>Setaria</taxon>
    </lineage>
</organism>
<dbReference type="InterPro" id="IPR038005">
    <property type="entry name" value="RX-like_CC"/>
</dbReference>
<dbReference type="InterPro" id="IPR036388">
    <property type="entry name" value="WH-like_DNA-bd_sf"/>
</dbReference>
<proteinExistence type="inferred from homology"/>
<dbReference type="KEGG" id="sita:101757576"/>
<protein>
    <recommendedName>
        <fullName evidence="13">NB-ARC domain-containing protein</fullName>
    </recommendedName>
</protein>
<feature type="domain" description="R13L1/DRL21-like LRR repeat region" evidence="11">
    <location>
        <begin position="689"/>
        <end position="809"/>
    </location>
</feature>
<dbReference type="GO" id="GO:0051707">
    <property type="term" value="P:response to other organism"/>
    <property type="evidence" value="ECO:0007669"/>
    <property type="project" value="UniProtKB-ARBA"/>
</dbReference>
<dbReference type="InterPro" id="IPR041118">
    <property type="entry name" value="Rx_N"/>
</dbReference>
<keyword evidence="2" id="KW-0433">Leucine-rich repeat</keyword>
<dbReference type="PANTHER" id="PTHR36766:SF40">
    <property type="entry name" value="DISEASE RESISTANCE PROTEIN RGA3"/>
    <property type="match status" value="1"/>
</dbReference>
<dbReference type="InterPro" id="IPR032675">
    <property type="entry name" value="LRR_dom_sf"/>
</dbReference>
<evidence type="ECO:0000256" key="7">
    <source>
        <dbReference type="SAM" id="SignalP"/>
    </source>
</evidence>
<accession>A0A368SK67</accession>
<dbReference type="Gene3D" id="3.80.10.10">
    <property type="entry name" value="Ribonuclease Inhibitor"/>
    <property type="match status" value="1"/>
</dbReference>
<dbReference type="GO" id="GO:0005524">
    <property type="term" value="F:ATP binding"/>
    <property type="evidence" value="ECO:0007669"/>
    <property type="project" value="UniProtKB-KW"/>
</dbReference>
<evidence type="ECO:0008006" key="13">
    <source>
        <dbReference type="Google" id="ProtNLM"/>
    </source>
</evidence>
<reference evidence="12" key="2">
    <citation type="submission" date="2015-07" db="EMBL/GenBank/DDBJ databases">
        <authorList>
            <person name="Noorani M."/>
        </authorList>
    </citation>
    <scope>NUCLEOTIDE SEQUENCE</scope>
    <source>
        <strain evidence="12">Yugu1</strain>
    </source>
</reference>
<keyword evidence="6" id="KW-0067">ATP-binding</keyword>
<evidence type="ECO:0000256" key="1">
    <source>
        <dbReference type="ARBA" id="ARBA00008894"/>
    </source>
</evidence>
<dbReference type="AlphaFoldDB" id="A0A368SK67"/>
<evidence type="ECO:0000259" key="11">
    <source>
        <dbReference type="Pfam" id="PF25019"/>
    </source>
</evidence>
<evidence type="ECO:0000259" key="8">
    <source>
        <dbReference type="Pfam" id="PF00931"/>
    </source>
</evidence>
<keyword evidence="4" id="KW-0547">Nucleotide-binding</keyword>
<evidence type="ECO:0000256" key="5">
    <source>
        <dbReference type="ARBA" id="ARBA00022821"/>
    </source>
</evidence>
<dbReference type="GO" id="GO:0006952">
    <property type="term" value="P:defense response"/>
    <property type="evidence" value="ECO:0007669"/>
    <property type="project" value="UniProtKB-KW"/>
</dbReference>
<dbReference type="EMBL" id="CM003536">
    <property type="protein sequence ID" value="RCV42210.1"/>
    <property type="molecule type" value="Genomic_DNA"/>
</dbReference>
<dbReference type="InterPro" id="IPR056789">
    <property type="entry name" value="LRR_R13L1-DRL21"/>
</dbReference>
<feature type="domain" description="Disease resistance N-terminal" evidence="9">
    <location>
        <begin position="9"/>
        <end position="97"/>
    </location>
</feature>
<evidence type="ECO:0000256" key="4">
    <source>
        <dbReference type="ARBA" id="ARBA00022741"/>
    </source>
</evidence>
<keyword evidence="3" id="KW-0677">Repeat</keyword>
<evidence type="ECO:0000256" key="6">
    <source>
        <dbReference type="ARBA" id="ARBA00022840"/>
    </source>
</evidence>
<dbReference type="InterPro" id="IPR058922">
    <property type="entry name" value="WHD_DRP"/>
</dbReference>
<comment type="similarity">
    <text evidence="1">Belongs to the disease resistance NB-LRR family.</text>
</comment>
<dbReference type="GO" id="GO:0043531">
    <property type="term" value="F:ADP binding"/>
    <property type="evidence" value="ECO:0007669"/>
    <property type="project" value="InterPro"/>
</dbReference>
<dbReference type="Pfam" id="PF25019">
    <property type="entry name" value="LRR_R13L1-DRL21"/>
    <property type="match status" value="1"/>
</dbReference>
<dbReference type="Gene3D" id="3.40.50.300">
    <property type="entry name" value="P-loop containing nucleotide triphosphate hydrolases"/>
    <property type="match status" value="1"/>
</dbReference>
<dbReference type="PANTHER" id="PTHR36766">
    <property type="entry name" value="PLANT BROAD-SPECTRUM MILDEW RESISTANCE PROTEIN RPW8"/>
    <property type="match status" value="1"/>
</dbReference>
<dbReference type="Gene3D" id="1.10.10.10">
    <property type="entry name" value="Winged helix-like DNA-binding domain superfamily/Winged helix DNA-binding domain"/>
    <property type="match status" value="1"/>
</dbReference>
<dbReference type="SUPFAM" id="SSF52540">
    <property type="entry name" value="P-loop containing nucleoside triphosphate hydrolases"/>
    <property type="match status" value="1"/>
</dbReference>
<dbReference type="Pfam" id="PF00931">
    <property type="entry name" value="NB-ARC"/>
    <property type="match status" value="1"/>
</dbReference>
<reference evidence="12" key="1">
    <citation type="journal article" date="2012" name="Nat. Biotechnol.">
        <title>Reference genome sequence of the model plant Setaria.</title>
        <authorList>
            <person name="Bennetzen J.L."/>
            <person name="Schmutz J."/>
            <person name="Wang H."/>
            <person name="Percifield R."/>
            <person name="Hawkins J."/>
            <person name="Pontaroli A.C."/>
            <person name="Estep M."/>
            <person name="Feng L."/>
            <person name="Vaughn J.N."/>
            <person name="Grimwood J."/>
            <person name="Jenkins J."/>
            <person name="Barry K."/>
            <person name="Lindquist E."/>
            <person name="Hellsten U."/>
            <person name="Deshpande S."/>
            <person name="Wang X."/>
            <person name="Wu X."/>
            <person name="Mitros T."/>
            <person name="Triplett J."/>
            <person name="Yang X."/>
            <person name="Ye C.Y."/>
            <person name="Mauro-Herrera M."/>
            <person name="Wang L."/>
            <person name="Li P."/>
            <person name="Sharma M."/>
            <person name="Sharma R."/>
            <person name="Ronald P.C."/>
            <person name="Panaud O."/>
            <person name="Kellogg E.A."/>
            <person name="Brutnell T.P."/>
            <person name="Doust A.N."/>
            <person name="Tuskan G.A."/>
            <person name="Rokhsar D."/>
            <person name="Devos K.M."/>
        </authorList>
    </citation>
    <scope>NUCLEOTIDE SEQUENCE [LARGE SCALE GENOMIC DNA]</scope>
    <source>
        <strain evidence="12">Yugu1</strain>
    </source>
</reference>
<dbReference type="Gene3D" id="1.20.5.4130">
    <property type="match status" value="1"/>
</dbReference>
<name>A0A368SK67_SETIT</name>
<dbReference type="Pfam" id="PF18052">
    <property type="entry name" value="Rx_N"/>
    <property type="match status" value="1"/>
</dbReference>
<evidence type="ECO:0000256" key="3">
    <source>
        <dbReference type="ARBA" id="ARBA00022737"/>
    </source>
</evidence>
<feature type="signal peptide" evidence="7">
    <location>
        <begin position="1"/>
        <end position="18"/>
    </location>
</feature>
<evidence type="ECO:0000256" key="2">
    <source>
        <dbReference type="ARBA" id="ARBA00022614"/>
    </source>
</evidence>
<dbReference type="CDD" id="cd14798">
    <property type="entry name" value="RX-CC_like"/>
    <property type="match status" value="1"/>
</dbReference>
<keyword evidence="5" id="KW-0611">Plant defense</keyword>
<sequence>MGDALLSAFLQVLFQVIADFVKEELQSQSSLQNERKSLISNVEMIQAVLREAEKMHLSELQKKWFSQLKDVSYDATDVLDEYMYEIQRHQVIHLASVRNNPLFSHLSLRRQIFMHDMGKKIKDIADRIASIKKKRSTFQVDVHGHTGQHHESRSLQQSTNFPPPFVYGRDNDQEKIVEMLLQSDLKPNVTVLPILGEACMGKTTVAQLVFNDERVSSYFELKLWVHVSHEFDIARITASIIESIEGKPFSGNLSTLQTHLAKRLKDTRYLLVLDDYWRENWHDWHCKLKLPLLKGAVGSKIIVTTRSAVVARDLGTSSITPYRLQRQQDEDCWLLFCHFSQRTETHTYNSQDISRLREEVIRKCRGVPFIAVCLGNRVQQENDRSKWTAILHEENWDSTGHLIGALRLSYTQLDSHLKPCFAYSSIVPQNFLFEEEWLIQHWMAQGFIQPNTSTDETIEDIGRSYFRSLVGRSFFQRAHVDRTGERQSYSLSEMMQDLARHVSGEDCKCNTIIQGPYNIPEKVRYLTVVFNMPASQDMFEVISGGKCLHTLIVVGGSERFELKIPTDIAKRFIRLRALDLSNFCVTELPESIGELKHLRCLQLRNTKIRRLPESVCDLYSLQTLGLTNCYNLEELPRKIKNLRMIRHIDLVMARNVCSLEGMPKGIGLLDELQTLSRFVVSLDTHRGSIAELADLNKLCGELLISNLHLVESVQEAVLAKLASKQRLQKLELSWSHSNKNAEEILERLKPPTNVKELTMSGYTGMACPSWLGSAQYTNVVTVCLYDFKRCTELPPLGLLPALKNLHLKGWASLVSINCSIFCGRSTPSFPSLKKLHLERMDRLQLWDGDERCAFPSLLELILENCCRLKQVTHSLPSLAKITVEGSLHFCGFRRYPSLKHVNVNASGEWIWGSWRTLSCPISVSLCKLPTVEFP</sequence>